<dbReference type="Pfam" id="PF04909">
    <property type="entry name" value="Amidohydro_2"/>
    <property type="match status" value="1"/>
</dbReference>
<organism evidence="2 3">
    <name type="scientific">Aspergillus granulosus</name>
    <dbReference type="NCBI Taxonomy" id="176169"/>
    <lineage>
        <taxon>Eukaryota</taxon>
        <taxon>Fungi</taxon>
        <taxon>Dikarya</taxon>
        <taxon>Ascomycota</taxon>
        <taxon>Pezizomycotina</taxon>
        <taxon>Eurotiomycetes</taxon>
        <taxon>Eurotiomycetidae</taxon>
        <taxon>Eurotiales</taxon>
        <taxon>Aspergillaceae</taxon>
        <taxon>Aspergillus</taxon>
        <taxon>Aspergillus subgen. Nidulantes</taxon>
    </lineage>
</organism>
<dbReference type="PANTHER" id="PTHR35563:SF2">
    <property type="entry name" value="BARREL METAL-DEPENDENT HYDROLASE, PUTATIVE (AFU_ORTHOLOGUE AFUA_1G16240)-RELATED"/>
    <property type="match status" value="1"/>
</dbReference>
<dbReference type="SUPFAM" id="SSF51556">
    <property type="entry name" value="Metallo-dependent hydrolases"/>
    <property type="match status" value="1"/>
</dbReference>
<accession>A0ABR4GX55</accession>
<protein>
    <recommendedName>
        <fullName evidence="1">Amidohydrolase-related domain-containing protein</fullName>
    </recommendedName>
</protein>
<proteinExistence type="predicted"/>
<sequence length="290" mass="32497">MWPDLPTHSWDCHIHSFNPETHPFKPARTYTPPPASLASFVQQSPVSRVMLVQATVEDGYAGLVDNLAQFRKEYSNLTIRGTIVKQSKWDELDAKTFDTLHELGVRSIRVHGFYGGSGGDPTAICETLRSLAVSYPVQTHGWTVSAQLPLKTWAALSKPLLQDPELSHLRLIADHNGCSTPADIGGPDLESFLELLRSKRVRVKISALYRRSPKDIQAMRWIIQRFAEVASDALLWGSDWPHCDTTAGGDALPPLRGPHEVAGELRLLRDWLTDDQWRKMLSDNPQKTFA</sequence>
<comment type="caution">
    <text evidence="2">The sequence shown here is derived from an EMBL/GenBank/DDBJ whole genome shotgun (WGS) entry which is preliminary data.</text>
</comment>
<name>A0ABR4GX55_9EURO</name>
<evidence type="ECO:0000313" key="3">
    <source>
        <dbReference type="Proteomes" id="UP001610334"/>
    </source>
</evidence>
<dbReference type="Gene3D" id="3.20.20.140">
    <property type="entry name" value="Metal-dependent hydrolases"/>
    <property type="match status" value="1"/>
</dbReference>
<gene>
    <name evidence="2" type="ORF">BJX63DRAFT_60602</name>
</gene>
<keyword evidence="3" id="KW-1185">Reference proteome</keyword>
<dbReference type="InterPro" id="IPR006680">
    <property type="entry name" value="Amidohydro-rel"/>
</dbReference>
<evidence type="ECO:0000259" key="1">
    <source>
        <dbReference type="Pfam" id="PF04909"/>
    </source>
</evidence>
<dbReference type="Proteomes" id="UP001610334">
    <property type="component" value="Unassembled WGS sequence"/>
</dbReference>
<dbReference type="InterPro" id="IPR032466">
    <property type="entry name" value="Metal_Hydrolase"/>
</dbReference>
<reference evidence="2 3" key="1">
    <citation type="submission" date="2024-07" db="EMBL/GenBank/DDBJ databases">
        <title>Section-level genome sequencing and comparative genomics of Aspergillus sections Usti and Cavernicolus.</title>
        <authorList>
            <consortium name="Lawrence Berkeley National Laboratory"/>
            <person name="Nybo J.L."/>
            <person name="Vesth T.C."/>
            <person name="Theobald S."/>
            <person name="Frisvad J.C."/>
            <person name="Larsen T.O."/>
            <person name="Kjaerboelling I."/>
            <person name="Rothschild-Mancinelli K."/>
            <person name="Lyhne E.K."/>
            <person name="Kogle M.E."/>
            <person name="Barry K."/>
            <person name="Clum A."/>
            <person name="Na H."/>
            <person name="Ledsgaard L."/>
            <person name="Lin J."/>
            <person name="Lipzen A."/>
            <person name="Kuo A."/>
            <person name="Riley R."/>
            <person name="Mondo S."/>
            <person name="Labutti K."/>
            <person name="Haridas S."/>
            <person name="Pangalinan J."/>
            <person name="Salamov A.A."/>
            <person name="Simmons B.A."/>
            <person name="Magnuson J.K."/>
            <person name="Chen J."/>
            <person name="Drula E."/>
            <person name="Henrissat B."/>
            <person name="Wiebenga A."/>
            <person name="Lubbers R.J."/>
            <person name="Gomes A.C."/>
            <person name="Makela M.R."/>
            <person name="Stajich J."/>
            <person name="Grigoriev I.V."/>
            <person name="Mortensen U.H."/>
            <person name="De Vries R.P."/>
            <person name="Baker S.E."/>
            <person name="Andersen M.R."/>
        </authorList>
    </citation>
    <scope>NUCLEOTIDE SEQUENCE [LARGE SCALE GENOMIC DNA]</scope>
    <source>
        <strain evidence="2 3">CBS 588.65</strain>
    </source>
</reference>
<feature type="domain" description="Amidohydrolase-related" evidence="1">
    <location>
        <begin position="10"/>
        <end position="289"/>
    </location>
</feature>
<dbReference type="PANTHER" id="PTHR35563">
    <property type="entry name" value="BARREL METAL-DEPENDENT HYDROLASE, PUTATIVE (AFU_ORTHOLOGUE AFUA_1G16240)-RELATED"/>
    <property type="match status" value="1"/>
</dbReference>
<dbReference type="EMBL" id="JBFXLT010000130">
    <property type="protein sequence ID" value="KAL2807788.1"/>
    <property type="molecule type" value="Genomic_DNA"/>
</dbReference>
<dbReference type="InterPro" id="IPR052358">
    <property type="entry name" value="Aro_Compnd_Degr_Hydrolases"/>
</dbReference>
<evidence type="ECO:0000313" key="2">
    <source>
        <dbReference type="EMBL" id="KAL2807788.1"/>
    </source>
</evidence>